<keyword evidence="3 5" id="KW-0238">DNA-binding</keyword>
<evidence type="ECO:0000259" key="6">
    <source>
        <dbReference type="PROSITE" id="PS51755"/>
    </source>
</evidence>
<feature type="DNA-binding region" description="OmpR/PhoB-type" evidence="5">
    <location>
        <begin position="1"/>
        <end position="95"/>
    </location>
</feature>
<keyword evidence="4" id="KW-0804">Transcription</keyword>
<dbReference type="InterPro" id="IPR016032">
    <property type="entry name" value="Sig_transdc_resp-reg_C-effctor"/>
</dbReference>
<dbReference type="Gene3D" id="1.25.40.10">
    <property type="entry name" value="Tetratricopeptide repeat domain"/>
    <property type="match status" value="1"/>
</dbReference>
<evidence type="ECO:0000256" key="1">
    <source>
        <dbReference type="ARBA" id="ARBA00005820"/>
    </source>
</evidence>
<dbReference type="PROSITE" id="PS51755">
    <property type="entry name" value="OMPR_PHOB"/>
    <property type="match status" value="1"/>
</dbReference>
<organism evidence="7">
    <name type="scientific">Gordonia sp. MP11Mi</name>
    <dbReference type="NCBI Taxonomy" id="3022769"/>
    <lineage>
        <taxon>Bacteria</taxon>
        <taxon>Bacillati</taxon>
        <taxon>Actinomycetota</taxon>
        <taxon>Actinomycetes</taxon>
        <taxon>Mycobacteriales</taxon>
        <taxon>Gordoniaceae</taxon>
        <taxon>Gordonia</taxon>
    </lineage>
</organism>
<dbReference type="Pfam" id="PF00486">
    <property type="entry name" value="Trans_reg_C"/>
    <property type="match status" value="1"/>
</dbReference>
<gene>
    <name evidence="7" type="ORF">MP11Mi_25590</name>
</gene>
<sequence>MREYRTLGPLTVIGDGVPVDLGPPKQRAVLAALLLGRGAVVSRDRLVDAVWGETPPTAADTSLQAYISNLRRLLRDADGEASPIQRVSPGYRLDVGDGALDVVNFEDLARTAHQARGEQRWDDAESASAEAASLWHGSLLAEFGDHEWVSVPAAALTEVRLGVTEVHVTALLAKGEISSALSEVASLRSADPLRERGVWLHMIALYRAGRAAEALAVFTEHSRTIGHELGLDPSAELGDLQGAILRHDPEIAAWPRPPHWAGAELTREPVARRARHDDPVAADDTARDLPAPLVGRTALVETIGQLYAPGRSGTRWLALVGPAGIGKTRLAHEAARLADNRGETTVWVRCPDTEGIPAWWPLRQLCRELACDPDEMLSIPAGVDADTARFVVYERVQKLLEVTAADEPVTLVVDDVQWADAMTSGLLGYLSSVMRHTRLTVILTVREEETGPATRRLRDALIRAGGDVVQVPRLTRDEVADLVRMVTDERLSAVDAAEITVRTGGNPLFVTEYARLPATQRAELMPEAVRSVLGRRLDTLDPPVREVIGYAALLGEDIDVTLLARVMDRPTGDVADCLDEAADERIVVWEITGGQPAFAHALLREQATSSLAPLRRCRMHQRIADVLGDEDGAGAVQARAGHLLEALPVAEVEAVATACRVAAEEATVRWYSENAAYWYGCALATYESSAGRDVDLAQRDELLVAMLRAHARAGRAQLVLDTVEARLRDAVADQTGDTAGRLARTLLRAGGGWPWMSPAEEPGPLHSVLEQAAETFADRPDALVGILGALAIGHCYHHDAGVPAGLLDRADAAAARVGDSDAAADAALARLITYSGVASRAAEQVELARRIADLPHADSSLDAVITDSVVTMAALTLGDLPGTATHLRRAIAGSERMRLPVLRAQLRWMEMALAVWHADFDLAREHFRVAMAVHQQTELYVAGSGMLALMALAGQQGVGELIDEVLGTDELGRMDWVAAVVAEAPDDQVARLMAAGVATVAWTQGDETTVRAMIDLWSADDHPMFWTSLAQATVLADLVAELGIVNRAVPFLTYLTPFMGCIATVGQVGCVGPVDLSIARLHYLVGDADSGDAAVARAWALCTTCDSPSGLLRCRLLAAERSPAGPARDDVLAEIVDEALILNLPRVARSARSLLSG</sequence>
<dbReference type="PANTHER" id="PTHR35807:SF1">
    <property type="entry name" value="TRANSCRIPTIONAL REGULATOR REDD"/>
    <property type="match status" value="1"/>
</dbReference>
<dbReference type="GO" id="GO:0000160">
    <property type="term" value="P:phosphorelay signal transduction system"/>
    <property type="evidence" value="ECO:0007669"/>
    <property type="project" value="InterPro"/>
</dbReference>
<dbReference type="AlphaFoldDB" id="A0AA97CYS0"/>
<dbReference type="EMBL" id="CP128986">
    <property type="protein sequence ID" value="WOC13458.1"/>
    <property type="molecule type" value="Genomic_DNA"/>
</dbReference>
<dbReference type="SMART" id="SM01043">
    <property type="entry name" value="BTAD"/>
    <property type="match status" value="1"/>
</dbReference>
<accession>A0AA97CYS0</accession>
<protein>
    <recommendedName>
        <fullName evidence="6">OmpR/PhoB-type domain-containing protein</fullName>
    </recommendedName>
</protein>
<dbReference type="InterPro" id="IPR011990">
    <property type="entry name" value="TPR-like_helical_dom_sf"/>
</dbReference>
<dbReference type="SMART" id="SM00862">
    <property type="entry name" value="Trans_reg_C"/>
    <property type="match status" value="1"/>
</dbReference>
<dbReference type="InterPro" id="IPR036388">
    <property type="entry name" value="WH-like_DNA-bd_sf"/>
</dbReference>
<name>A0AA97CYS0_9ACTN</name>
<reference evidence="7" key="1">
    <citation type="submission" date="2023-06" db="EMBL/GenBank/DDBJ databases">
        <title>Gordonia sp. nov. and Pseudochrobactrum sp. nov., two species isolated from the burying beetle Nicrophorus vespilloides.</title>
        <authorList>
            <person name="Poehlein A."/>
            <person name="Guzman J."/>
            <person name="Daniel R."/>
            <person name="Vilcinskas A."/>
        </authorList>
    </citation>
    <scope>NUCLEOTIDE SEQUENCE</scope>
    <source>
        <strain evidence="7">MP11Mi</strain>
    </source>
</reference>
<dbReference type="Gene3D" id="3.40.50.300">
    <property type="entry name" value="P-loop containing nucleotide triphosphate hydrolases"/>
    <property type="match status" value="1"/>
</dbReference>
<comment type="similarity">
    <text evidence="1">Belongs to the AfsR/DnrI/RedD regulatory family.</text>
</comment>
<keyword evidence="2" id="KW-0805">Transcription regulation</keyword>
<proteinExistence type="inferred from homology"/>
<dbReference type="SUPFAM" id="SSF48452">
    <property type="entry name" value="TPR-like"/>
    <property type="match status" value="1"/>
</dbReference>
<dbReference type="GO" id="GO:0003677">
    <property type="term" value="F:DNA binding"/>
    <property type="evidence" value="ECO:0007669"/>
    <property type="project" value="UniProtKB-UniRule"/>
</dbReference>
<dbReference type="InterPro" id="IPR001867">
    <property type="entry name" value="OmpR/PhoB-type_DNA-bd"/>
</dbReference>
<evidence type="ECO:0000256" key="2">
    <source>
        <dbReference type="ARBA" id="ARBA00023015"/>
    </source>
</evidence>
<dbReference type="SUPFAM" id="SSF46894">
    <property type="entry name" value="C-terminal effector domain of the bipartite response regulators"/>
    <property type="match status" value="1"/>
</dbReference>
<dbReference type="GO" id="GO:0006355">
    <property type="term" value="P:regulation of DNA-templated transcription"/>
    <property type="evidence" value="ECO:0007669"/>
    <property type="project" value="InterPro"/>
</dbReference>
<evidence type="ECO:0000256" key="5">
    <source>
        <dbReference type="PROSITE-ProRule" id="PRU01091"/>
    </source>
</evidence>
<dbReference type="PANTHER" id="PTHR35807">
    <property type="entry name" value="TRANSCRIPTIONAL REGULATOR REDD-RELATED"/>
    <property type="match status" value="1"/>
</dbReference>
<dbReference type="InterPro" id="IPR027417">
    <property type="entry name" value="P-loop_NTPase"/>
</dbReference>
<dbReference type="CDD" id="cd15831">
    <property type="entry name" value="BTAD"/>
    <property type="match status" value="1"/>
</dbReference>
<dbReference type="Pfam" id="PF13191">
    <property type="entry name" value="AAA_16"/>
    <property type="match status" value="1"/>
</dbReference>
<dbReference type="InterPro" id="IPR041664">
    <property type="entry name" value="AAA_16"/>
</dbReference>
<evidence type="ECO:0000256" key="4">
    <source>
        <dbReference type="ARBA" id="ARBA00023163"/>
    </source>
</evidence>
<dbReference type="Gene3D" id="1.10.10.10">
    <property type="entry name" value="Winged helix-like DNA-binding domain superfamily/Winged helix DNA-binding domain"/>
    <property type="match status" value="1"/>
</dbReference>
<feature type="domain" description="OmpR/PhoB-type" evidence="6">
    <location>
        <begin position="1"/>
        <end position="95"/>
    </location>
</feature>
<dbReference type="Pfam" id="PF03704">
    <property type="entry name" value="BTAD"/>
    <property type="match status" value="1"/>
</dbReference>
<evidence type="ECO:0000256" key="3">
    <source>
        <dbReference type="ARBA" id="ARBA00023125"/>
    </source>
</evidence>
<dbReference type="SUPFAM" id="SSF52540">
    <property type="entry name" value="P-loop containing nucleoside triphosphate hydrolases"/>
    <property type="match status" value="1"/>
</dbReference>
<dbReference type="InterPro" id="IPR005158">
    <property type="entry name" value="BTAD"/>
</dbReference>
<dbReference type="InterPro" id="IPR051677">
    <property type="entry name" value="AfsR-DnrI-RedD_regulator"/>
</dbReference>
<evidence type="ECO:0000313" key="7">
    <source>
        <dbReference type="EMBL" id="WOC13458.1"/>
    </source>
</evidence>
<dbReference type="CDD" id="cd00383">
    <property type="entry name" value="trans_reg_C"/>
    <property type="match status" value="1"/>
</dbReference>